<reference evidence="2" key="1">
    <citation type="submission" date="2022-01" db="EMBL/GenBank/DDBJ databases">
        <authorList>
            <person name="Wang Y."/>
        </authorList>
    </citation>
    <scope>NUCLEOTIDE SEQUENCE</scope>
    <source>
        <strain evidence="2">WB101</strain>
    </source>
</reference>
<keyword evidence="1" id="KW-0732">Signal</keyword>
<dbReference type="Proteomes" id="UP001165366">
    <property type="component" value="Unassembled WGS sequence"/>
</dbReference>
<feature type="chain" id="PRO_5046978246" description="Outer membrane protein beta-barrel domain-containing protein" evidence="1">
    <location>
        <begin position="24"/>
        <end position="194"/>
    </location>
</feature>
<feature type="signal peptide" evidence="1">
    <location>
        <begin position="1"/>
        <end position="23"/>
    </location>
</feature>
<accession>A0ABS9KIP4</accession>
<sequence>MKKYYLIAALFLLLISGFKTIHAQDGFFSNAQTFREGTFAVGIQPTALTEQNDFMMIFRAGYGLTPRLTGHFKLGAFDDELYAGAHLEYGLTSEPYSVLSAALLVGAYQYDEPGLKFGLNISRDFDPISFYTGLNYQPMFITEDFTLNSFLLPVGLDYHVENAPVDLMLEADIPLNDDAEYLEAITFGARIYVN</sequence>
<evidence type="ECO:0000313" key="2">
    <source>
        <dbReference type="EMBL" id="MCG2590724.1"/>
    </source>
</evidence>
<dbReference type="EMBL" id="JAKLWS010000041">
    <property type="protein sequence ID" value="MCG2590724.1"/>
    <property type="molecule type" value="Genomic_DNA"/>
</dbReference>
<protein>
    <recommendedName>
        <fullName evidence="4">Outer membrane protein beta-barrel domain-containing protein</fullName>
    </recommendedName>
</protein>
<dbReference type="RefSeq" id="WP_237856188.1">
    <property type="nucleotide sequence ID" value="NZ_JAKLWS010000041.1"/>
</dbReference>
<reference evidence="2" key="2">
    <citation type="submission" date="2024-05" db="EMBL/GenBank/DDBJ databases">
        <title>Rhodohalobacter halophilus gen. nov., sp. nov., a moderately halophilic member of the family Balneolaceae.</title>
        <authorList>
            <person name="Xia J."/>
        </authorList>
    </citation>
    <scope>NUCLEOTIDE SEQUENCE</scope>
    <source>
        <strain evidence="2">WB101</strain>
    </source>
</reference>
<name>A0ABS9KIP4_9BACT</name>
<keyword evidence="3" id="KW-1185">Reference proteome</keyword>
<proteinExistence type="predicted"/>
<gene>
    <name evidence="2" type="ORF">L6773_19275</name>
</gene>
<evidence type="ECO:0000313" key="3">
    <source>
        <dbReference type="Proteomes" id="UP001165366"/>
    </source>
</evidence>
<comment type="caution">
    <text evidence="2">The sequence shown here is derived from an EMBL/GenBank/DDBJ whole genome shotgun (WGS) entry which is preliminary data.</text>
</comment>
<evidence type="ECO:0008006" key="4">
    <source>
        <dbReference type="Google" id="ProtNLM"/>
    </source>
</evidence>
<evidence type="ECO:0000256" key="1">
    <source>
        <dbReference type="SAM" id="SignalP"/>
    </source>
</evidence>
<organism evidence="2 3">
    <name type="scientific">Rhodohalobacter sulfatireducens</name>
    <dbReference type="NCBI Taxonomy" id="2911366"/>
    <lineage>
        <taxon>Bacteria</taxon>
        <taxon>Pseudomonadati</taxon>
        <taxon>Balneolota</taxon>
        <taxon>Balneolia</taxon>
        <taxon>Balneolales</taxon>
        <taxon>Balneolaceae</taxon>
        <taxon>Rhodohalobacter</taxon>
    </lineage>
</organism>